<organism evidence="2">
    <name type="scientific">Arundo donax</name>
    <name type="common">Giant reed</name>
    <name type="synonym">Donax arundinaceus</name>
    <dbReference type="NCBI Taxonomy" id="35708"/>
    <lineage>
        <taxon>Eukaryota</taxon>
        <taxon>Viridiplantae</taxon>
        <taxon>Streptophyta</taxon>
        <taxon>Embryophyta</taxon>
        <taxon>Tracheophyta</taxon>
        <taxon>Spermatophyta</taxon>
        <taxon>Magnoliopsida</taxon>
        <taxon>Liliopsida</taxon>
        <taxon>Poales</taxon>
        <taxon>Poaceae</taxon>
        <taxon>PACMAD clade</taxon>
        <taxon>Arundinoideae</taxon>
        <taxon>Arundineae</taxon>
        <taxon>Arundo</taxon>
    </lineage>
</organism>
<evidence type="ECO:0000256" key="1">
    <source>
        <dbReference type="SAM" id="Phobius"/>
    </source>
</evidence>
<reference evidence="2" key="2">
    <citation type="journal article" date="2015" name="Data Brief">
        <title>Shoot transcriptome of the giant reed, Arundo donax.</title>
        <authorList>
            <person name="Barrero R.A."/>
            <person name="Guerrero F.D."/>
            <person name="Moolhuijzen P."/>
            <person name="Goolsby J.A."/>
            <person name="Tidwell J."/>
            <person name="Bellgard S.E."/>
            <person name="Bellgard M.I."/>
        </authorList>
    </citation>
    <scope>NUCLEOTIDE SEQUENCE</scope>
    <source>
        <tissue evidence="2">Shoot tissue taken approximately 20 cm above the soil surface</tissue>
    </source>
</reference>
<accession>A0A0A9DWN7</accession>
<evidence type="ECO:0000313" key="2">
    <source>
        <dbReference type="EMBL" id="JAD92211.1"/>
    </source>
</evidence>
<dbReference type="AlphaFoldDB" id="A0A0A9DWN7"/>
<feature type="transmembrane region" description="Helical" evidence="1">
    <location>
        <begin position="70"/>
        <end position="93"/>
    </location>
</feature>
<feature type="transmembrane region" description="Helical" evidence="1">
    <location>
        <begin position="28"/>
        <end position="49"/>
    </location>
</feature>
<reference evidence="2" key="1">
    <citation type="submission" date="2014-09" db="EMBL/GenBank/DDBJ databases">
        <authorList>
            <person name="Magalhaes I.L.F."/>
            <person name="Oliveira U."/>
            <person name="Santos F.R."/>
            <person name="Vidigal T.H.D.A."/>
            <person name="Brescovit A.D."/>
            <person name="Santos A.J."/>
        </authorList>
    </citation>
    <scope>NUCLEOTIDE SEQUENCE</scope>
    <source>
        <tissue evidence="2">Shoot tissue taken approximately 20 cm above the soil surface</tissue>
    </source>
</reference>
<proteinExistence type="predicted"/>
<sequence length="130" mass="15463">MAYKGLSPQRVLRSMWILWVHSRQATTYLGLLHLVTFWLCLPIFLMRMTERKSLVPLFRHARELHSVQKYILYHGKMMNLLQMLSLFMVMSTIRQRITLLHMRLSQEVAMQADSGRLVTNLCITLYLLRI</sequence>
<protein>
    <submittedName>
        <fullName evidence="2">Uncharacterized protein</fullName>
    </submittedName>
</protein>
<keyword evidence="1" id="KW-0472">Membrane</keyword>
<keyword evidence="1" id="KW-1133">Transmembrane helix</keyword>
<keyword evidence="1" id="KW-0812">Transmembrane</keyword>
<dbReference type="EMBL" id="GBRH01205684">
    <property type="protein sequence ID" value="JAD92211.1"/>
    <property type="molecule type" value="Transcribed_RNA"/>
</dbReference>
<name>A0A0A9DWN7_ARUDO</name>